<dbReference type="PANTHER" id="PTHR12247">
    <property type="entry name" value="POLYCOMB GROUP PROTEIN"/>
    <property type="match status" value="1"/>
</dbReference>
<feature type="compositionally biased region" description="Basic and acidic residues" evidence="6">
    <location>
        <begin position="755"/>
        <end position="764"/>
    </location>
</feature>
<dbReference type="Pfam" id="PF12140">
    <property type="entry name" value="SLED"/>
    <property type="match status" value="1"/>
</dbReference>
<dbReference type="Gene3D" id="2.30.30.140">
    <property type="match status" value="4"/>
</dbReference>
<feature type="repeat" description="MBT" evidence="5">
    <location>
        <begin position="243"/>
        <end position="358"/>
    </location>
</feature>
<proteinExistence type="predicted"/>
<keyword evidence="3" id="KW-0677">Repeat</keyword>
<dbReference type="InterPro" id="IPR050548">
    <property type="entry name" value="PcG_chromatin_remod_factors"/>
</dbReference>
<keyword evidence="4" id="KW-0539">Nucleus</keyword>
<evidence type="ECO:0000256" key="4">
    <source>
        <dbReference type="ARBA" id="ARBA00023242"/>
    </source>
</evidence>
<dbReference type="GO" id="GO:0042393">
    <property type="term" value="F:histone binding"/>
    <property type="evidence" value="ECO:0007669"/>
    <property type="project" value="TreeGrafter"/>
</dbReference>
<evidence type="ECO:0000313" key="8">
    <source>
        <dbReference type="EMBL" id="KMQ91870.1"/>
    </source>
</evidence>
<comment type="caution">
    <text evidence="8">The sequence shown here is derived from an EMBL/GenBank/DDBJ whole genome shotgun (WGS) entry which is preliminary data.</text>
</comment>
<dbReference type="SUPFAM" id="SSF47769">
    <property type="entry name" value="SAM/Pointed domain"/>
    <property type="match status" value="1"/>
</dbReference>
<feature type="compositionally biased region" description="Polar residues" evidence="6">
    <location>
        <begin position="741"/>
        <end position="754"/>
    </location>
</feature>
<dbReference type="EMBL" id="LBMM01005044">
    <property type="protein sequence ID" value="KMQ91870.1"/>
    <property type="molecule type" value="Genomic_DNA"/>
</dbReference>
<keyword evidence="9" id="KW-1185">Reference proteome</keyword>
<feature type="compositionally biased region" description="Polar residues" evidence="6">
    <location>
        <begin position="766"/>
        <end position="781"/>
    </location>
</feature>
<dbReference type="CDD" id="cd20094">
    <property type="entry name" value="MBT_SFMBT_rpt2"/>
    <property type="match status" value="1"/>
</dbReference>
<dbReference type="OrthoDB" id="5917609at2759"/>
<dbReference type="STRING" id="67767.A0A0J7NH68"/>
<evidence type="ECO:0000256" key="1">
    <source>
        <dbReference type="ARBA" id="ARBA00004123"/>
    </source>
</evidence>
<feature type="repeat" description="MBT" evidence="5">
    <location>
        <begin position="130"/>
        <end position="231"/>
    </location>
</feature>
<feature type="repeat" description="MBT" evidence="5">
    <location>
        <begin position="368"/>
        <end position="467"/>
    </location>
</feature>
<dbReference type="GO" id="GO:0005634">
    <property type="term" value="C:nucleus"/>
    <property type="evidence" value="ECO:0007669"/>
    <property type="project" value="UniProtKB-SubCell"/>
</dbReference>
<dbReference type="CDD" id="cd20096">
    <property type="entry name" value="MBT_SFMBT_rpt4"/>
    <property type="match status" value="1"/>
</dbReference>
<keyword evidence="2" id="KW-0678">Repressor</keyword>
<feature type="compositionally biased region" description="Basic residues" evidence="6">
    <location>
        <begin position="662"/>
        <end position="676"/>
    </location>
</feature>
<dbReference type="InterPro" id="IPR038348">
    <property type="entry name" value="SLED_sf"/>
</dbReference>
<reference evidence="8 9" key="1">
    <citation type="submission" date="2015-04" db="EMBL/GenBank/DDBJ databases">
        <title>Lasius niger genome sequencing.</title>
        <authorList>
            <person name="Konorov E.A."/>
            <person name="Nikitin M.A."/>
            <person name="Kirill M.V."/>
            <person name="Chang P."/>
        </authorList>
    </citation>
    <scope>NUCLEOTIDE SEQUENCE [LARGE SCALE GENOMIC DNA]</scope>
    <source>
        <tissue evidence="8">Whole</tissue>
    </source>
</reference>
<evidence type="ECO:0000313" key="9">
    <source>
        <dbReference type="Proteomes" id="UP000036403"/>
    </source>
</evidence>
<evidence type="ECO:0000256" key="5">
    <source>
        <dbReference type="PROSITE-ProRule" id="PRU00459"/>
    </source>
</evidence>
<dbReference type="PANTHER" id="PTHR12247:SF129">
    <property type="entry name" value="SOP-2-RELATED PROTEIN 3"/>
    <property type="match status" value="1"/>
</dbReference>
<feature type="region of interest" description="Disordered" evidence="6">
    <location>
        <begin position="731"/>
        <end position="781"/>
    </location>
</feature>
<dbReference type="SUPFAM" id="SSF63748">
    <property type="entry name" value="Tudor/PWWP/MBT"/>
    <property type="match status" value="4"/>
</dbReference>
<dbReference type="Proteomes" id="UP000036403">
    <property type="component" value="Unassembled WGS sequence"/>
</dbReference>
<dbReference type="PaxDb" id="67767-A0A0J7NH68"/>
<evidence type="ECO:0000256" key="2">
    <source>
        <dbReference type="ARBA" id="ARBA00022491"/>
    </source>
</evidence>
<protein>
    <submittedName>
        <fullName evidence="8">Scm-like with four mbt domains protein 2-like protein</fullName>
    </submittedName>
</protein>
<dbReference type="Gene3D" id="3.90.1150.190">
    <property type="entry name" value="SLED domain"/>
    <property type="match status" value="1"/>
</dbReference>
<name>A0A0J7NH68_LASNI</name>
<feature type="region of interest" description="Disordered" evidence="6">
    <location>
        <begin position="661"/>
        <end position="688"/>
    </location>
</feature>
<dbReference type="SMART" id="SM00561">
    <property type="entry name" value="MBT"/>
    <property type="match status" value="4"/>
</dbReference>
<organism evidence="8 9">
    <name type="scientific">Lasius niger</name>
    <name type="common">Black garden ant</name>
    <dbReference type="NCBI Taxonomy" id="67767"/>
    <lineage>
        <taxon>Eukaryota</taxon>
        <taxon>Metazoa</taxon>
        <taxon>Ecdysozoa</taxon>
        <taxon>Arthropoda</taxon>
        <taxon>Hexapoda</taxon>
        <taxon>Insecta</taxon>
        <taxon>Pterygota</taxon>
        <taxon>Neoptera</taxon>
        <taxon>Endopterygota</taxon>
        <taxon>Hymenoptera</taxon>
        <taxon>Apocrita</taxon>
        <taxon>Aculeata</taxon>
        <taxon>Formicoidea</taxon>
        <taxon>Formicidae</taxon>
        <taxon>Formicinae</taxon>
        <taxon>Lasius</taxon>
        <taxon>Lasius</taxon>
    </lineage>
</organism>
<dbReference type="InterPro" id="IPR004092">
    <property type="entry name" value="Mbt"/>
</dbReference>
<dbReference type="GO" id="GO:0045892">
    <property type="term" value="P:negative regulation of DNA-templated transcription"/>
    <property type="evidence" value="ECO:0007669"/>
    <property type="project" value="TreeGrafter"/>
</dbReference>
<accession>A0A0J7NH68</accession>
<evidence type="ECO:0000256" key="6">
    <source>
        <dbReference type="SAM" id="MobiDB-lite"/>
    </source>
</evidence>
<dbReference type="Gene3D" id="1.10.150.50">
    <property type="entry name" value="Transcription Factor, Ets-1"/>
    <property type="match status" value="1"/>
</dbReference>
<dbReference type="InterPro" id="IPR013761">
    <property type="entry name" value="SAM/pointed_sf"/>
</dbReference>
<feature type="repeat" description="MBT" evidence="5">
    <location>
        <begin position="19"/>
        <end position="122"/>
    </location>
</feature>
<comment type="subcellular location">
    <subcellularLocation>
        <location evidence="1">Nucleus</location>
    </subcellularLocation>
</comment>
<dbReference type="InterPro" id="IPR021987">
    <property type="entry name" value="SLED"/>
</dbReference>
<dbReference type="PROSITE" id="PS51079">
    <property type="entry name" value="MBT"/>
    <property type="match status" value="4"/>
</dbReference>
<dbReference type="CDD" id="cd20095">
    <property type="entry name" value="MBT_SFMBT_rpt3"/>
    <property type="match status" value="1"/>
</dbReference>
<dbReference type="AlphaFoldDB" id="A0A0J7NH68"/>
<feature type="domain" description="SLED" evidence="7">
    <location>
        <begin position="503"/>
        <end position="617"/>
    </location>
</feature>
<dbReference type="Pfam" id="PF02820">
    <property type="entry name" value="MBT"/>
    <property type="match status" value="4"/>
</dbReference>
<gene>
    <name evidence="8" type="ORF">RF55_8216</name>
</gene>
<evidence type="ECO:0000256" key="3">
    <source>
        <dbReference type="ARBA" id="ARBA00022737"/>
    </source>
</evidence>
<evidence type="ECO:0000259" key="7">
    <source>
        <dbReference type="Pfam" id="PF12140"/>
    </source>
</evidence>
<sequence length="911" mass="104959">MEAYETRVQEKSQDGEYGFVWQDYLDATDSVEVPQITFPHVELTLQNSIEIGMSLEVPIQKNKDQEESSYWVASIVMPCGPLLRLRYFGGDDRSLEFWFNLTKEAGHELGWTAKNNKKLEPPDIILEKSPDCVDKLHDFLATARTLPAEMLTGDGLSMTDKIKQGMKIEISDVLHPYKLWVATIIENVGGRLLLRYDTPGSFREDFWIFCTSERLHSYGFTSKSNSNWFLEPPGSIVDLYTYEEWKDLLESKPKDCELLEELFNNNIDHSKHCFKIGMKVEALHPVDRTKICPATVTKVFDDIYFLVNIDVHIERSDRSDDMFVASNSENNAWLCTAEHPYIFPVGWAQKNNIMITHPQGWTSKTDDFDWNDYLETVHASAASEDLFGKRESAIEAGFECGMRLEAVDPEHEHIICAAHITKIIDNLLWIKLDNYEYLKPDHIVDMHSLQIFPVGWCESNHYPLKPPHNYIEICKKLEMFAKEEKKANLLDIPISEPRSSLWCPKIYFNYRCFTGPMISKGKLATLPKSVGPGPVILVMREVLSMIVSVGYRSARILKVLQCDSKPDPGYHLEVLKAKHKNNTYRASVAIVTSGDMVTDFCRSICKKLMVCPNLFGPLHIPENECPDECYKTSKTKYTATVGTGKRGKPKGYTSIMVQKPKPWGRKRRKRRGRWANKHKETQEEYDHEDEMPFMSLDLAKHVSQSHMDEAFDGRQPLSEIDIMIQKGLEKSDKSDDFKTEIPSSNASEDSGSSFNDRKIKDRELSSPPNLNSKQHITRFNQNSGVTRGIKRDWDTSIESDCSEADAEYMRLQKTQRRPKTRKLDSNPLYWSVDDVFRYLRKTSDCKDLAYRVKEEEIDGLAFLLLNLPSLTQHMKLRTSSAMKLCRHVEQVKVTFFLRHIHEVEPDQYQIV</sequence>
<dbReference type="GO" id="GO:0003682">
    <property type="term" value="F:chromatin binding"/>
    <property type="evidence" value="ECO:0007669"/>
    <property type="project" value="TreeGrafter"/>
</dbReference>